<feature type="repeat" description="ANK" evidence="8">
    <location>
        <begin position="865"/>
        <end position="897"/>
    </location>
</feature>
<evidence type="ECO:0000259" key="11">
    <source>
        <dbReference type="PROSITE" id="PS50850"/>
    </source>
</evidence>
<feature type="transmembrane region" description="Helical" evidence="10">
    <location>
        <begin position="448"/>
        <end position="471"/>
    </location>
</feature>
<dbReference type="CDD" id="cd17323">
    <property type="entry name" value="MFS_Tpo1_MDR_like"/>
    <property type="match status" value="1"/>
</dbReference>
<comment type="similarity">
    <text evidence="2">Belongs to the major facilitator superfamily.</text>
</comment>
<feature type="domain" description="Major facilitator superfamily (MFS) profile" evidence="11">
    <location>
        <begin position="79"/>
        <end position="509"/>
    </location>
</feature>
<feature type="transmembrane region" description="Helical" evidence="10">
    <location>
        <begin position="390"/>
        <end position="409"/>
    </location>
</feature>
<feature type="region of interest" description="Disordered" evidence="9">
    <location>
        <begin position="1"/>
        <end position="37"/>
    </location>
</feature>
<keyword evidence="13" id="KW-1185">Reference proteome</keyword>
<gene>
    <name evidence="12" type="ORF">FE257_008542</name>
</gene>
<dbReference type="InterPro" id="IPR036770">
    <property type="entry name" value="Ankyrin_rpt-contain_sf"/>
</dbReference>
<evidence type="ECO:0000313" key="12">
    <source>
        <dbReference type="EMBL" id="KAF9888610.1"/>
    </source>
</evidence>
<feature type="repeat" description="ANK" evidence="8">
    <location>
        <begin position="1153"/>
        <end position="1179"/>
    </location>
</feature>
<dbReference type="EMBL" id="VCAU01000045">
    <property type="protein sequence ID" value="KAF9888610.1"/>
    <property type="molecule type" value="Genomic_DNA"/>
</dbReference>
<dbReference type="SUPFAM" id="SSF48403">
    <property type="entry name" value="Ankyrin repeat"/>
    <property type="match status" value="3"/>
</dbReference>
<keyword evidence="4" id="KW-0677">Repeat</keyword>
<evidence type="ECO:0000256" key="7">
    <source>
        <dbReference type="ARBA" id="ARBA00023136"/>
    </source>
</evidence>
<evidence type="ECO:0000256" key="8">
    <source>
        <dbReference type="PROSITE-ProRule" id="PRU00023"/>
    </source>
</evidence>
<dbReference type="AlphaFoldDB" id="A0AAD4GTG4"/>
<dbReference type="SUPFAM" id="SSF103473">
    <property type="entry name" value="MFS general substrate transporter"/>
    <property type="match status" value="1"/>
</dbReference>
<feature type="repeat" description="ANK" evidence="8">
    <location>
        <begin position="999"/>
        <end position="1031"/>
    </location>
</feature>
<dbReference type="InterPro" id="IPR002110">
    <property type="entry name" value="Ankyrin_rpt"/>
</dbReference>
<dbReference type="PANTHER" id="PTHR24166">
    <property type="entry name" value="ROLLING PEBBLES, ISOFORM B"/>
    <property type="match status" value="1"/>
</dbReference>
<dbReference type="Pfam" id="PF00023">
    <property type="entry name" value="Ank"/>
    <property type="match status" value="2"/>
</dbReference>
<dbReference type="InterPro" id="IPR050889">
    <property type="entry name" value="Dendritic_Spine_Reg/Scaffold"/>
</dbReference>
<organism evidence="12 13">
    <name type="scientific">Aspergillus nanangensis</name>
    <dbReference type="NCBI Taxonomy" id="2582783"/>
    <lineage>
        <taxon>Eukaryota</taxon>
        <taxon>Fungi</taxon>
        <taxon>Dikarya</taxon>
        <taxon>Ascomycota</taxon>
        <taxon>Pezizomycotina</taxon>
        <taxon>Eurotiomycetes</taxon>
        <taxon>Eurotiomycetidae</taxon>
        <taxon>Eurotiales</taxon>
        <taxon>Aspergillaceae</taxon>
        <taxon>Aspergillus</taxon>
        <taxon>Aspergillus subgen. Circumdati</taxon>
    </lineage>
</organism>
<dbReference type="InterPro" id="IPR036259">
    <property type="entry name" value="MFS_trans_sf"/>
</dbReference>
<feature type="transmembrane region" description="Helical" evidence="10">
    <location>
        <begin position="304"/>
        <end position="328"/>
    </location>
</feature>
<dbReference type="GO" id="GO:0005886">
    <property type="term" value="C:plasma membrane"/>
    <property type="evidence" value="ECO:0007669"/>
    <property type="project" value="UniProtKB-SubCell"/>
</dbReference>
<proteinExistence type="inferred from homology"/>
<feature type="transmembrane region" description="Helical" evidence="10">
    <location>
        <begin position="77"/>
        <end position="96"/>
    </location>
</feature>
<dbReference type="Proteomes" id="UP001194746">
    <property type="component" value="Unassembled WGS sequence"/>
</dbReference>
<evidence type="ECO:0000313" key="13">
    <source>
        <dbReference type="Proteomes" id="UP001194746"/>
    </source>
</evidence>
<evidence type="ECO:0000256" key="4">
    <source>
        <dbReference type="ARBA" id="ARBA00022737"/>
    </source>
</evidence>
<feature type="transmembrane region" description="Helical" evidence="10">
    <location>
        <begin position="415"/>
        <end position="436"/>
    </location>
</feature>
<keyword evidence="5 10" id="KW-1133">Transmembrane helix</keyword>
<reference evidence="12" key="1">
    <citation type="journal article" date="2019" name="Beilstein J. Org. Chem.">
        <title>Nanangenines: drimane sesquiterpenoids as the dominant metabolite cohort of a novel Australian fungus, Aspergillus nanangensis.</title>
        <authorList>
            <person name="Lacey H.J."/>
            <person name="Gilchrist C.L.M."/>
            <person name="Crombie A."/>
            <person name="Kalaitzis J.A."/>
            <person name="Vuong D."/>
            <person name="Rutledge P.J."/>
            <person name="Turner P."/>
            <person name="Pitt J.I."/>
            <person name="Lacey E."/>
            <person name="Chooi Y.H."/>
            <person name="Piggott A.M."/>
        </authorList>
    </citation>
    <scope>NUCLEOTIDE SEQUENCE</scope>
    <source>
        <strain evidence="12">MST-FP2251</strain>
    </source>
</reference>
<dbReference type="Gene3D" id="1.20.1250.20">
    <property type="entry name" value="MFS general substrate transporter like domains"/>
    <property type="match status" value="1"/>
</dbReference>
<feature type="repeat" description="ANK" evidence="8">
    <location>
        <begin position="1032"/>
        <end position="1064"/>
    </location>
</feature>
<protein>
    <recommendedName>
        <fullName evidence="11">Major facilitator superfamily (MFS) profile domain-containing protein</fullName>
    </recommendedName>
</protein>
<dbReference type="PROSITE" id="PS50850">
    <property type="entry name" value="MFS"/>
    <property type="match status" value="1"/>
</dbReference>
<dbReference type="Gene3D" id="1.25.40.20">
    <property type="entry name" value="Ankyrin repeat-containing domain"/>
    <property type="match status" value="2"/>
</dbReference>
<evidence type="ECO:0000256" key="10">
    <source>
        <dbReference type="SAM" id="Phobius"/>
    </source>
</evidence>
<feature type="compositionally biased region" description="Low complexity" evidence="9">
    <location>
        <begin position="1124"/>
        <end position="1134"/>
    </location>
</feature>
<evidence type="ECO:0000256" key="9">
    <source>
        <dbReference type="SAM" id="MobiDB-lite"/>
    </source>
</evidence>
<dbReference type="InterPro" id="IPR011701">
    <property type="entry name" value="MFS"/>
</dbReference>
<feature type="repeat" description="ANK" evidence="8">
    <location>
        <begin position="766"/>
        <end position="798"/>
    </location>
</feature>
<evidence type="ECO:0000256" key="5">
    <source>
        <dbReference type="ARBA" id="ARBA00022989"/>
    </source>
</evidence>
<dbReference type="Pfam" id="PF07690">
    <property type="entry name" value="MFS_1"/>
    <property type="match status" value="1"/>
</dbReference>
<name>A0AAD4GTG4_ASPNN</name>
<evidence type="ECO:0000256" key="2">
    <source>
        <dbReference type="ARBA" id="ARBA00008335"/>
    </source>
</evidence>
<comment type="caution">
    <text evidence="12">The sequence shown here is derived from an EMBL/GenBank/DDBJ whole genome shotgun (WGS) entry which is preliminary data.</text>
</comment>
<dbReference type="Pfam" id="PF12796">
    <property type="entry name" value="Ank_2"/>
    <property type="match status" value="3"/>
</dbReference>
<dbReference type="PANTHER" id="PTHR24166:SF48">
    <property type="entry name" value="PROTEIN VAPYRIN"/>
    <property type="match status" value="1"/>
</dbReference>
<feature type="repeat" description="ANK" evidence="8">
    <location>
        <begin position="966"/>
        <end position="998"/>
    </location>
</feature>
<keyword evidence="7 10" id="KW-0472">Membrane</keyword>
<dbReference type="FunFam" id="1.20.1250.20:FF:000082">
    <property type="entry name" value="MFS multidrug transporter, putative"/>
    <property type="match status" value="1"/>
</dbReference>
<dbReference type="PROSITE" id="PS50297">
    <property type="entry name" value="ANK_REP_REGION"/>
    <property type="match status" value="6"/>
</dbReference>
<dbReference type="PROSITE" id="PS50088">
    <property type="entry name" value="ANK_REPEAT"/>
    <property type="match status" value="7"/>
</dbReference>
<feature type="transmembrane region" description="Helical" evidence="10">
    <location>
        <begin position="116"/>
        <end position="134"/>
    </location>
</feature>
<feature type="transmembrane region" description="Helical" evidence="10">
    <location>
        <begin position="146"/>
        <end position="165"/>
    </location>
</feature>
<feature type="region of interest" description="Disordered" evidence="9">
    <location>
        <begin position="588"/>
        <end position="612"/>
    </location>
</feature>
<feature type="transmembrane region" description="Helical" evidence="10">
    <location>
        <begin position="236"/>
        <end position="262"/>
    </location>
</feature>
<evidence type="ECO:0000256" key="3">
    <source>
        <dbReference type="ARBA" id="ARBA00022692"/>
    </source>
</evidence>
<accession>A0AAD4GTG4</accession>
<dbReference type="SMART" id="SM00248">
    <property type="entry name" value="ANK"/>
    <property type="match status" value="14"/>
</dbReference>
<dbReference type="GO" id="GO:0022857">
    <property type="term" value="F:transmembrane transporter activity"/>
    <property type="evidence" value="ECO:0007669"/>
    <property type="project" value="InterPro"/>
</dbReference>
<feature type="region of interest" description="Disordered" evidence="9">
    <location>
        <begin position="1103"/>
        <end position="1148"/>
    </location>
</feature>
<sequence>MTTHPIAIPGCQEDPVKSPERQYGSIRKTSSSDGWHQSDKMVREGYTLVKLADNRFLVEFENGSSKNPYNWAFSKKLYIAIITFFTILSGGISSALPSNAVDSIMEEFAVEGELNRVLPAAVFLIGYIVGPLVFSPLSETIGRKPVLFWTFSMSVLASLGCAVAPDWPSFLVLRWIWGTGAAAPQTVVGGVYADMFADSKTRGRMIACYITASSCGPILGPILSGCVIPEDWRWCFRIVTICFGLIWFGLIFISETFGPALLKQEVNELRKLSGSDAFLTRQEMHSSGFRTEARRIITRPMSMLVFEPVVLFCSIYIAYAFGLIFFSFQAFPIIFKGVYNFTVQSTSLCFIAVGIGAISAGPVAFYWDTVYENAKSKGDVWAKRPEMQRLPIGCVGGPCLAISLFWLAWTAQSHIHWIVPVLAGVFFGLGYQLMFISLQSYIADVYRVYAASAMAASVILRSIVGAVLPLAATPLYESLGVGWGTSVIGLASLACVPIPFVFLSVGPWMRKKTAPAEMPASEPGRLPRCIATFSASSQPHNWLELKRTTSEKADDSIAVLFISSCPKAALRVSSLKVQAINHYTSHSLDRSGSSLSMSDDSGSSSTPPQTTTAAMTTTTTMTLLELPTELLLTIWGLLEKEYDMNRFVCTCRQLYHDFNGLLYRHNVCHGGQAITWAAEQGQDKTLTRLLDEGAAQIITYDEWPLFTAAEHGKLAIIQLLVHTCNPIDMKDDKESMAMFYAAKGNHVPVMEWFLEKGIDFHWKNINGETALTWAVEFHSLEAVQLLLSRGADPEHFTGSYTLLIEATKNGDLEIVQELLKKTQQLDFRDTRYGETALMWAAECNEEETFQTLLAAGADITIVDNNDLTALSWAVKTGSETMVRLLLERGADANVSADGTKPCIGHAAAFNQLTIVKLLVEHHADPERPETSKQQTPLSLAASHANDEVVRFLLEQATVDINARDESKMTPLTWAAKKGFTTVTTTLLAKGASPDTIDTTGYSPLSWASRGGYHEVAALLLQHDVNVNTADQYGQTPLIIATLNNHVEIVELLMKKGADPSITDESCRTPLLVAAQYGYTKVALALLADGTPPDTWTSRTHRVIVPTQPDNDSNPTTPPRPPPTTTATTTTTTCPSGSHIRSGRGRWIDTPDKNNRTPLFFATLHGHEDMVRILLCRGSSAIETPTKAGRTPRSIVAGYKDAALKMQNPRLQFIWQWFRFPGEASVDMKLVRENIEMAQNKTESYPWCDGCDTPFFPYDYMLHLFG</sequence>
<feature type="transmembrane region" description="Helical" evidence="10">
    <location>
        <begin position="205"/>
        <end position="224"/>
    </location>
</feature>
<reference evidence="12" key="2">
    <citation type="submission" date="2020-02" db="EMBL/GenBank/DDBJ databases">
        <authorList>
            <person name="Gilchrist C.L.M."/>
            <person name="Chooi Y.-H."/>
        </authorList>
    </citation>
    <scope>NUCLEOTIDE SEQUENCE</scope>
    <source>
        <strain evidence="12">MST-FP2251</strain>
    </source>
</reference>
<keyword evidence="3 10" id="KW-0812">Transmembrane</keyword>
<feature type="transmembrane region" description="Helical" evidence="10">
    <location>
        <begin position="348"/>
        <end position="369"/>
    </location>
</feature>
<feature type="transmembrane region" description="Helical" evidence="10">
    <location>
        <begin position="483"/>
        <end position="503"/>
    </location>
</feature>
<keyword evidence="6 8" id="KW-0040">ANK repeat</keyword>
<evidence type="ECO:0000256" key="6">
    <source>
        <dbReference type="ARBA" id="ARBA00023043"/>
    </source>
</evidence>
<feature type="repeat" description="ANK" evidence="8">
    <location>
        <begin position="832"/>
        <end position="864"/>
    </location>
</feature>
<comment type="subcellular location">
    <subcellularLocation>
        <location evidence="1">Cell membrane</location>
        <topology evidence="1">Multi-pass membrane protein</topology>
    </subcellularLocation>
</comment>
<evidence type="ECO:0000256" key="1">
    <source>
        <dbReference type="ARBA" id="ARBA00004651"/>
    </source>
</evidence>
<dbReference type="InterPro" id="IPR020846">
    <property type="entry name" value="MFS_dom"/>
</dbReference>